<dbReference type="InterPro" id="IPR011008">
    <property type="entry name" value="Dimeric_a/b-barrel"/>
</dbReference>
<dbReference type="EMBL" id="AHAM01000172">
    <property type="protein sequence ID" value="EHK55311.1"/>
    <property type="molecule type" value="Genomic_DNA"/>
</dbReference>
<sequence>MPTYLLAYHGSSIPKTEAENAELMTAWLDWMDSLGNSLEANNNPVTATRTIHPGGAVSDDGGANPVVGLSFITADNIDAAVEMAKTCPHLGAGGSIEVAQLFKVNRDRS</sequence>
<accession>H0HVG3</accession>
<dbReference type="SUPFAM" id="SSF54909">
    <property type="entry name" value="Dimeric alpha+beta barrel"/>
    <property type="match status" value="1"/>
</dbReference>
<name>H0HVG3_9HYPH</name>
<reference evidence="1 2" key="1">
    <citation type="journal article" date="2012" name="J. Bacteriol.">
        <title>Draft Genome Sequence of Mesorhizobium alhagi CCNWXJ12-2T, a Novel Salt-Resistant Species Isolated from the Desert of Northwestern China.</title>
        <authorList>
            <person name="Zhou M."/>
            <person name="Chen W."/>
            <person name="Chen H."/>
            <person name="Wei G."/>
        </authorList>
    </citation>
    <scope>NUCLEOTIDE SEQUENCE [LARGE SCALE GENOMIC DNA]</scope>
    <source>
        <strain evidence="1 2">CCNWXJ12-2</strain>
    </source>
</reference>
<evidence type="ECO:0000313" key="1">
    <source>
        <dbReference type="EMBL" id="EHK55311.1"/>
    </source>
</evidence>
<dbReference type="RefSeq" id="WP_008837771.1">
    <property type="nucleotide sequence ID" value="NZ_AHAM01000172.1"/>
</dbReference>
<dbReference type="PATRIC" id="fig|1107882.3.peg.4070"/>
<proteinExistence type="predicted"/>
<gene>
    <name evidence="1" type="ORF">MAXJ12_20850</name>
</gene>
<dbReference type="Gene3D" id="3.30.70.1060">
    <property type="entry name" value="Dimeric alpha+beta barrel"/>
    <property type="match status" value="1"/>
</dbReference>
<dbReference type="Proteomes" id="UP000003250">
    <property type="component" value="Unassembled WGS sequence"/>
</dbReference>
<evidence type="ECO:0008006" key="3">
    <source>
        <dbReference type="Google" id="ProtNLM"/>
    </source>
</evidence>
<dbReference type="OrthoDB" id="5117987at2"/>
<dbReference type="AlphaFoldDB" id="H0HVG3"/>
<evidence type="ECO:0000313" key="2">
    <source>
        <dbReference type="Proteomes" id="UP000003250"/>
    </source>
</evidence>
<protein>
    <recommendedName>
        <fullName evidence="3">YCII-related domain-containing protein</fullName>
    </recommendedName>
</protein>
<keyword evidence="2" id="KW-1185">Reference proteome</keyword>
<organism evidence="1 2">
    <name type="scientific">Mesorhizobium alhagi CCNWXJ12-2</name>
    <dbReference type="NCBI Taxonomy" id="1107882"/>
    <lineage>
        <taxon>Bacteria</taxon>
        <taxon>Pseudomonadati</taxon>
        <taxon>Pseudomonadota</taxon>
        <taxon>Alphaproteobacteria</taxon>
        <taxon>Hyphomicrobiales</taxon>
        <taxon>Phyllobacteriaceae</taxon>
        <taxon>Allomesorhizobium</taxon>
    </lineage>
</organism>